<dbReference type="CDD" id="cd09645">
    <property type="entry name" value="Cas5_I-E"/>
    <property type="match status" value="1"/>
</dbReference>
<proteinExistence type="predicted"/>
<dbReference type="EMBL" id="JAPMIV010000054">
    <property type="protein sequence ID" value="MDV6376274.1"/>
    <property type="molecule type" value="Genomic_DNA"/>
</dbReference>
<dbReference type="RefSeq" id="WP_317641627.1">
    <property type="nucleotide sequence ID" value="NZ_JAPMIV010000054.1"/>
</dbReference>
<gene>
    <name evidence="2" type="primary">cas5e</name>
    <name evidence="2" type="ORF">ORD21_16890</name>
</gene>
<dbReference type="Gene3D" id="3.30.70.2660">
    <property type="match status" value="1"/>
</dbReference>
<accession>A0ABU4DW54</accession>
<organism evidence="2 3">
    <name type="scientific">Deinococcus arenicola</name>
    <dbReference type="NCBI Taxonomy" id="2994950"/>
    <lineage>
        <taxon>Bacteria</taxon>
        <taxon>Thermotogati</taxon>
        <taxon>Deinococcota</taxon>
        <taxon>Deinococci</taxon>
        <taxon>Deinococcales</taxon>
        <taxon>Deinococcaceae</taxon>
        <taxon>Deinococcus</taxon>
    </lineage>
</organism>
<evidence type="ECO:0000313" key="2">
    <source>
        <dbReference type="EMBL" id="MDV6376274.1"/>
    </source>
</evidence>
<sequence length="234" mass="25513">MNTLLIPLAGPMQSWGTRSRFDDRDTEAEPSKSGVLGLCAAALGIDRAEPVSHLSALGFGVRVDRPGILMHDYHTAQLHPGAHKTSTSLTRRAYLSDAAFWAALSGDGGLLTDLHAALRNPHWPLSLGRKAFVPGTPLWLPDGLQDGELLDTLRTAPTLRRPRDEVGPYRFVVDRAGVAAPAPHAAPGERRDDPSAPFALRQYALRDVWQWAEALPHHHPEIRHPEPQAEEVGA</sequence>
<dbReference type="NCBIfam" id="TIGR02593">
    <property type="entry name" value="CRISPR_cas5"/>
    <property type="match status" value="1"/>
</dbReference>
<dbReference type="Proteomes" id="UP001276150">
    <property type="component" value="Unassembled WGS sequence"/>
</dbReference>
<evidence type="ECO:0000256" key="1">
    <source>
        <dbReference type="ARBA" id="ARBA00023118"/>
    </source>
</evidence>
<dbReference type="InterPro" id="IPR021124">
    <property type="entry name" value="CRISPR-assoc_prot_Cas5"/>
</dbReference>
<reference evidence="2 3" key="1">
    <citation type="submission" date="2022-11" db="EMBL/GenBank/DDBJ databases">
        <title>Deinococcus ZS9-10, Low Temperature and Draught-tolerating, UV-resistant Bacteria from Continental Antarctica.</title>
        <authorList>
            <person name="Cheng L."/>
        </authorList>
    </citation>
    <scope>NUCLEOTIDE SEQUENCE [LARGE SCALE GENOMIC DNA]</scope>
    <source>
        <strain evidence="2 3">ZS9-10</strain>
    </source>
</reference>
<protein>
    <submittedName>
        <fullName evidence="2">Type I-E CRISPR-associated protein Cas5/CasD</fullName>
    </submittedName>
</protein>
<keyword evidence="3" id="KW-1185">Reference proteome</keyword>
<dbReference type="NCBIfam" id="TIGR01868">
    <property type="entry name" value="casD_Cas5e"/>
    <property type="match status" value="1"/>
</dbReference>
<evidence type="ECO:0000313" key="3">
    <source>
        <dbReference type="Proteomes" id="UP001276150"/>
    </source>
</evidence>
<dbReference type="InterPro" id="IPR013422">
    <property type="entry name" value="CRISPR-assoc_prot_Cas5_N"/>
</dbReference>
<comment type="caution">
    <text evidence="2">The sequence shown here is derived from an EMBL/GenBank/DDBJ whole genome shotgun (WGS) entry which is preliminary data.</text>
</comment>
<dbReference type="InterPro" id="IPR010147">
    <property type="entry name" value="CRISPR-assoc_prot_CasD"/>
</dbReference>
<keyword evidence="1" id="KW-0051">Antiviral defense</keyword>
<dbReference type="Pfam" id="PF09704">
    <property type="entry name" value="Cas_Cas5d"/>
    <property type="match status" value="1"/>
</dbReference>
<name>A0ABU4DW54_9DEIO</name>